<evidence type="ECO:0000256" key="5">
    <source>
        <dbReference type="PROSITE-ProRule" id="PRU00278"/>
    </source>
</evidence>
<dbReference type="AlphaFoldDB" id="A0A2N1PIP6"/>
<dbReference type="InterPro" id="IPR025641">
    <property type="entry name" value="DUF4340"/>
</dbReference>
<feature type="compositionally biased region" description="Low complexity" evidence="6">
    <location>
        <begin position="381"/>
        <end position="393"/>
    </location>
</feature>
<evidence type="ECO:0000256" key="3">
    <source>
        <dbReference type="ARBA" id="ARBA00023110"/>
    </source>
</evidence>
<dbReference type="PROSITE" id="PS50198">
    <property type="entry name" value="PPIC_PPIASE_2"/>
    <property type="match status" value="1"/>
</dbReference>
<dbReference type="Pfam" id="PF13616">
    <property type="entry name" value="Rotamase_3"/>
    <property type="match status" value="1"/>
</dbReference>
<evidence type="ECO:0000259" key="7">
    <source>
        <dbReference type="PROSITE" id="PS50198"/>
    </source>
</evidence>
<dbReference type="PROSITE" id="PS01096">
    <property type="entry name" value="PPIC_PPIASE_1"/>
    <property type="match status" value="1"/>
</dbReference>
<dbReference type="Gene3D" id="3.10.50.40">
    <property type="match status" value="1"/>
</dbReference>
<dbReference type="PANTHER" id="PTHR10657">
    <property type="entry name" value="PEPTIDYL-PROLYL CIS-TRANS ISOMERASE"/>
    <property type="match status" value="1"/>
</dbReference>
<dbReference type="Pfam" id="PF14238">
    <property type="entry name" value="DUF4340"/>
    <property type="match status" value="1"/>
</dbReference>
<reference evidence="8 9" key="1">
    <citation type="journal article" date="2017" name="ISME J.">
        <title>Potential for microbial H2 and metal transformations associated with novel bacteria and archaea in deep terrestrial subsurface sediments.</title>
        <authorList>
            <person name="Hernsdorf A.W."/>
            <person name="Amano Y."/>
            <person name="Miyakawa K."/>
            <person name="Ise K."/>
            <person name="Suzuki Y."/>
            <person name="Anantharaman K."/>
            <person name="Probst A."/>
            <person name="Burstein D."/>
            <person name="Thomas B.C."/>
            <person name="Banfield J.F."/>
        </authorList>
    </citation>
    <scope>NUCLEOTIDE SEQUENCE [LARGE SCALE GENOMIC DNA]</scope>
    <source>
        <strain evidence="8">HGW-Wallbacteria-1</strain>
    </source>
</reference>
<evidence type="ECO:0000256" key="2">
    <source>
        <dbReference type="ARBA" id="ARBA00013194"/>
    </source>
</evidence>
<dbReference type="Proteomes" id="UP000233256">
    <property type="component" value="Unassembled WGS sequence"/>
</dbReference>
<keyword evidence="3 5" id="KW-0697">Rotamase</keyword>
<comment type="catalytic activity">
    <reaction evidence="1">
        <text>[protein]-peptidylproline (omega=180) = [protein]-peptidylproline (omega=0)</text>
        <dbReference type="Rhea" id="RHEA:16237"/>
        <dbReference type="Rhea" id="RHEA-COMP:10747"/>
        <dbReference type="Rhea" id="RHEA-COMP:10748"/>
        <dbReference type="ChEBI" id="CHEBI:83833"/>
        <dbReference type="ChEBI" id="CHEBI:83834"/>
        <dbReference type="EC" id="5.2.1.8"/>
    </reaction>
</comment>
<gene>
    <name evidence="8" type="ORF">CVV64_19845</name>
</gene>
<dbReference type="GO" id="GO:0003755">
    <property type="term" value="F:peptidyl-prolyl cis-trans isomerase activity"/>
    <property type="evidence" value="ECO:0007669"/>
    <property type="project" value="UniProtKB-KW"/>
</dbReference>
<comment type="caution">
    <text evidence="8">The sequence shown here is derived from an EMBL/GenBank/DDBJ whole genome shotgun (WGS) entry which is preliminary data.</text>
</comment>
<dbReference type="GO" id="GO:0005829">
    <property type="term" value="C:cytosol"/>
    <property type="evidence" value="ECO:0007669"/>
    <property type="project" value="TreeGrafter"/>
</dbReference>
<dbReference type="SUPFAM" id="SSF54534">
    <property type="entry name" value="FKBP-like"/>
    <property type="match status" value="1"/>
</dbReference>
<name>A0A2N1PIP6_9BACT</name>
<protein>
    <recommendedName>
        <fullName evidence="2">peptidylprolyl isomerase</fullName>
        <ecNumber evidence="2">5.2.1.8</ecNumber>
    </recommendedName>
</protein>
<feature type="region of interest" description="Disordered" evidence="6">
    <location>
        <begin position="374"/>
        <end position="409"/>
    </location>
</feature>
<dbReference type="InterPro" id="IPR046357">
    <property type="entry name" value="PPIase_dom_sf"/>
</dbReference>
<evidence type="ECO:0000256" key="4">
    <source>
        <dbReference type="ARBA" id="ARBA00023235"/>
    </source>
</evidence>
<evidence type="ECO:0000313" key="8">
    <source>
        <dbReference type="EMBL" id="PKK88211.1"/>
    </source>
</evidence>
<evidence type="ECO:0000313" key="9">
    <source>
        <dbReference type="Proteomes" id="UP000233256"/>
    </source>
</evidence>
<dbReference type="InterPro" id="IPR023058">
    <property type="entry name" value="PPIase_PpiC_CS"/>
</dbReference>
<evidence type="ECO:0000256" key="1">
    <source>
        <dbReference type="ARBA" id="ARBA00000971"/>
    </source>
</evidence>
<dbReference type="PANTHER" id="PTHR10657:SF4">
    <property type="entry name" value="PEPTIDYL-PROLYL CIS-TRANS ISOMERASE-RELATED"/>
    <property type="match status" value="1"/>
</dbReference>
<feature type="compositionally biased region" description="Low complexity" evidence="6">
    <location>
        <begin position="400"/>
        <end position="409"/>
    </location>
</feature>
<dbReference type="InterPro" id="IPR000297">
    <property type="entry name" value="PPIase_PpiC"/>
</dbReference>
<sequence>MKIKTLLAIAFIITVFALVAVQNGAKVALPDQHIGKPLVKADVIDSLRGIRISSKDGDIELSRQDGSWGVVDRMGYPVDPEKLETLFQKLTQTEIVEMVTSNVKRHEDLGIAWTEGEAVTGEGTVLQLLGQDGAKISTLVLGKGRKAREGAGGFSFGTEGQYLRFGIGNDSFLASDRIWVEKKVSNWINHNLAAYPANEIKSVNIDFPQPEKSDVTIFRNLTSEALAIAEIPAGKQLKKSQVEAATNLFANLIVDDVVAVGTTLEKTAFVNPVKVSMECFDGVRLDIRIGDTEVDLPGSGKMRIVSITARAPEEVVGDRAEKVRSIASSGAKWSYGMRGWRVQNILSELASYFEDLPKPPENPMPADASLNEAQKANEDGAAVAAENASTSAEPVAAQESASTVTGATGEASSAAETAAAALAPDMVSASHILIAWNGADRAKATRTREEALKLIKELKADIAKGEKFEDLAKKHSDCPSGAQGGSLGPFGKGDMAKPFEESAFSLKIGQISDIVETKFGYHLIRRDK</sequence>
<feature type="domain" description="PpiC" evidence="7">
    <location>
        <begin position="424"/>
        <end position="528"/>
    </location>
</feature>
<proteinExistence type="predicted"/>
<dbReference type="InterPro" id="IPR051370">
    <property type="entry name" value="PPIase_Pin1"/>
</dbReference>
<dbReference type="EMBL" id="PGXC01000058">
    <property type="protein sequence ID" value="PKK88211.1"/>
    <property type="molecule type" value="Genomic_DNA"/>
</dbReference>
<dbReference type="EC" id="5.2.1.8" evidence="2"/>
<evidence type="ECO:0000256" key="6">
    <source>
        <dbReference type="SAM" id="MobiDB-lite"/>
    </source>
</evidence>
<accession>A0A2N1PIP6</accession>
<organism evidence="8 9">
    <name type="scientific">Candidatus Wallbacteria bacterium HGW-Wallbacteria-1</name>
    <dbReference type="NCBI Taxonomy" id="2013854"/>
    <lineage>
        <taxon>Bacteria</taxon>
        <taxon>Candidatus Walliibacteriota</taxon>
    </lineage>
</organism>
<keyword evidence="4 5" id="KW-0413">Isomerase</keyword>